<feature type="region of interest" description="Disordered" evidence="1">
    <location>
        <begin position="146"/>
        <end position="269"/>
    </location>
</feature>
<dbReference type="Proteomes" id="UP000887116">
    <property type="component" value="Unassembled WGS sequence"/>
</dbReference>
<sequence>MSKNPDKNEDSGKIRQLGHRDGKISETLSKINSEELEILDLTREPKLLQKNHPQKEDTSENKSEKNKISLEEAEVCKNEFDCKKCGEGFKDFEGMAAHDCFYIRTNKSSLSIPKVFDQSQETVNLKLVAETSANENIAVSLTSKISSPSRKINEDDSPQSLSPTTFKHLPSPSIKTLKGDFSGKLTSSAVSHKFQSSRRSSPATKTRRSENEASKRVSTKYPVYATPPRSIRPSKELKNDSLNFKNSATKNPFERQRRSSIATTERSPEIEVSSKIYTKDPAYVTPPRSIPSSHIHNDDSSRRLINPVAINLFQSPQIYSTEMISAFSGNVVIPAPINLNLSPRIYSTGTFTHSSRGIVIPPAINLEESPRIYNTETITHSPGRVIIPAPVNILQSPEMYIIHRPSYSSGSVMSSTAVILQPCPIYITETVTDSSGSAVIPAVVNPVQPPQLYSTKTLNDSSGSTINPTP</sequence>
<dbReference type="AlphaFoldDB" id="A0A8X6GVP3"/>
<proteinExistence type="predicted"/>
<organism evidence="2 3">
    <name type="scientific">Trichonephila clavata</name>
    <name type="common">Joro spider</name>
    <name type="synonym">Nephila clavata</name>
    <dbReference type="NCBI Taxonomy" id="2740835"/>
    <lineage>
        <taxon>Eukaryota</taxon>
        <taxon>Metazoa</taxon>
        <taxon>Ecdysozoa</taxon>
        <taxon>Arthropoda</taxon>
        <taxon>Chelicerata</taxon>
        <taxon>Arachnida</taxon>
        <taxon>Araneae</taxon>
        <taxon>Araneomorphae</taxon>
        <taxon>Entelegynae</taxon>
        <taxon>Araneoidea</taxon>
        <taxon>Nephilidae</taxon>
        <taxon>Trichonephila</taxon>
    </lineage>
</organism>
<dbReference type="EMBL" id="BMAO01016778">
    <property type="protein sequence ID" value="GFR11054.1"/>
    <property type="molecule type" value="Genomic_DNA"/>
</dbReference>
<evidence type="ECO:0000313" key="2">
    <source>
        <dbReference type="EMBL" id="GFR11054.1"/>
    </source>
</evidence>
<gene>
    <name evidence="2" type="ORF">TNCT_127601</name>
</gene>
<evidence type="ECO:0000256" key="1">
    <source>
        <dbReference type="SAM" id="MobiDB-lite"/>
    </source>
</evidence>
<feature type="compositionally biased region" description="Basic and acidic residues" evidence="1">
    <location>
        <begin position="1"/>
        <end position="24"/>
    </location>
</feature>
<feature type="compositionally biased region" description="Polar residues" evidence="1">
    <location>
        <begin position="184"/>
        <end position="204"/>
    </location>
</feature>
<comment type="caution">
    <text evidence="2">The sequence shown here is derived from an EMBL/GenBank/DDBJ whole genome shotgun (WGS) entry which is preliminary data.</text>
</comment>
<accession>A0A8X6GVP3</accession>
<feature type="region of interest" description="Disordered" evidence="1">
    <location>
        <begin position="1"/>
        <end position="28"/>
    </location>
</feature>
<protein>
    <submittedName>
        <fullName evidence="2">Uncharacterized protein</fullName>
    </submittedName>
</protein>
<dbReference type="OrthoDB" id="6463049at2759"/>
<feature type="region of interest" description="Disordered" evidence="1">
    <location>
        <begin position="42"/>
        <end position="66"/>
    </location>
</feature>
<name>A0A8X6GVP3_TRICU</name>
<keyword evidence="3" id="KW-1185">Reference proteome</keyword>
<evidence type="ECO:0000313" key="3">
    <source>
        <dbReference type="Proteomes" id="UP000887116"/>
    </source>
</evidence>
<reference evidence="2" key="1">
    <citation type="submission" date="2020-07" db="EMBL/GenBank/DDBJ databases">
        <title>Multicomponent nature underlies the extraordinary mechanical properties of spider dragline silk.</title>
        <authorList>
            <person name="Kono N."/>
            <person name="Nakamura H."/>
            <person name="Mori M."/>
            <person name="Yoshida Y."/>
            <person name="Ohtoshi R."/>
            <person name="Malay A.D."/>
            <person name="Moran D.A.P."/>
            <person name="Tomita M."/>
            <person name="Numata K."/>
            <person name="Arakawa K."/>
        </authorList>
    </citation>
    <scope>NUCLEOTIDE SEQUENCE</scope>
</reference>
<feature type="compositionally biased region" description="Polar residues" evidence="1">
    <location>
        <begin position="240"/>
        <end position="250"/>
    </location>
</feature>